<dbReference type="Gene3D" id="3.40.50.620">
    <property type="entry name" value="HUPs"/>
    <property type="match status" value="1"/>
</dbReference>
<dbReference type="PANTHER" id="PTHR43033">
    <property type="entry name" value="TRNA(ILE)-LYSIDINE SYNTHASE-RELATED"/>
    <property type="match status" value="1"/>
</dbReference>
<dbReference type="SUPFAM" id="SSF56037">
    <property type="entry name" value="PheT/TilS domain"/>
    <property type="match status" value="1"/>
</dbReference>
<dbReference type="NCBIfam" id="TIGR02432">
    <property type="entry name" value="lysidine_TilS_N"/>
    <property type="match status" value="1"/>
</dbReference>
<evidence type="ECO:0000259" key="7">
    <source>
        <dbReference type="Pfam" id="PF01171"/>
    </source>
</evidence>
<keyword evidence="2 6" id="KW-0819">tRNA processing</keyword>
<evidence type="ECO:0000256" key="1">
    <source>
        <dbReference type="ARBA" id="ARBA00022598"/>
    </source>
</evidence>
<evidence type="ECO:0000256" key="5">
    <source>
        <dbReference type="ARBA" id="ARBA00048539"/>
    </source>
</evidence>
<dbReference type="GO" id="GO:0006400">
    <property type="term" value="P:tRNA modification"/>
    <property type="evidence" value="ECO:0007669"/>
    <property type="project" value="UniProtKB-UniRule"/>
</dbReference>
<keyword evidence="3 6" id="KW-0547">Nucleotide-binding</keyword>
<keyword evidence="9" id="KW-1185">Reference proteome</keyword>
<dbReference type="GO" id="GO:0005737">
    <property type="term" value="C:cytoplasm"/>
    <property type="evidence" value="ECO:0007669"/>
    <property type="project" value="UniProtKB-SubCell"/>
</dbReference>
<evidence type="ECO:0000256" key="3">
    <source>
        <dbReference type="ARBA" id="ARBA00022741"/>
    </source>
</evidence>
<dbReference type="EMBL" id="BAZW01000078">
    <property type="protein sequence ID" value="GAO27616.1"/>
    <property type="molecule type" value="Genomic_DNA"/>
</dbReference>
<dbReference type="SUPFAM" id="SSF52402">
    <property type="entry name" value="Adenine nucleotide alpha hydrolases-like"/>
    <property type="match status" value="1"/>
</dbReference>
<evidence type="ECO:0000313" key="9">
    <source>
        <dbReference type="Proteomes" id="UP000032900"/>
    </source>
</evidence>
<comment type="function">
    <text evidence="6">Ligates lysine onto the cytidine present at position 34 of the AUA codon-specific tRNA(Ile) that contains the anticodon CAU, in an ATP-dependent manner. Cytidine is converted to lysidine, thus changing the amino acid specificity of the tRNA from methionine to isoleucine.</text>
</comment>
<gene>
    <name evidence="6" type="primary">tilS</name>
    <name evidence="8" type="ORF">JCM15548_14454</name>
</gene>
<comment type="subcellular location">
    <subcellularLocation>
        <location evidence="6">Cytoplasm</location>
    </subcellularLocation>
</comment>
<dbReference type="InterPro" id="IPR011063">
    <property type="entry name" value="TilS/TtcA_N"/>
</dbReference>
<keyword evidence="1 6" id="KW-0436">Ligase</keyword>
<feature type="binding site" evidence="6">
    <location>
        <begin position="18"/>
        <end position="23"/>
    </location>
    <ligand>
        <name>ATP</name>
        <dbReference type="ChEBI" id="CHEBI:30616"/>
    </ligand>
</feature>
<sequence length="392" mass="44883">MTDRCGVPTGERILVGISGGADSVALLHLLLQNGFPCVAAHCNFSLRGEESDEDERFVKDLCHRWKVEWHTIKFDTRAHSKAHKLSIEMAARELRYQWFEQLLDQTDTKFLATGHHGSDAIETFFLNLVRGTGIKGLTGISWRNKHIIRPLLAASAGEVLDYCQSNELVFRTDSSNLETHYQRNKIRHQIVPLLEELNPSFFETMQNNMTHLREAGQVFASEIQRVKEEMVAETENALLIPIRLISEHPQKYTMLYEILRPYGFPGQITGSIIESLNGIPGKQFFSATHRLVIDRFNLILVPQDLAEAETYTIEGGQAAIDHPLQITLRTFEKPGDYRFSKDLWKAHLDADLIDFPLTIRKMQPGDKFQPLGMQQFKKISDFFCRPKNVAYR</sequence>
<protein>
    <recommendedName>
        <fullName evidence="6">tRNA(Ile)-lysidine synthase</fullName>
        <ecNumber evidence="6">6.3.4.19</ecNumber>
    </recommendedName>
    <alternativeName>
        <fullName evidence="6">tRNA(Ile)-2-lysyl-cytidine synthase</fullName>
    </alternativeName>
    <alternativeName>
        <fullName evidence="6">tRNA(Ile)-lysidine synthetase</fullName>
    </alternativeName>
</protein>
<accession>A0A0E9LR53</accession>
<dbReference type="GO" id="GO:0005524">
    <property type="term" value="F:ATP binding"/>
    <property type="evidence" value="ECO:0007669"/>
    <property type="project" value="UniProtKB-UniRule"/>
</dbReference>
<comment type="domain">
    <text evidence="6">The N-terminal region contains the highly conserved SGGXDS motif, predicted to be a P-loop motif involved in ATP binding.</text>
</comment>
<dbReference type="AlphaFoldDB" id="A0A0E9LR53"/>
<reference evidence="8 9" key="1">
    <citation type="journal article" date="2015" name="Microbes Environ.">
        <title>Distribution and evolution of nitrogen fixation genes in the phylum bacteroidetes.</title>
        <authorList>
            <person name="Inoue J."/>
            <person name="Oshima K."/>
            <person name="Suda W."/>
            <person name="Sakamoto M."/>
            <person name="Iino T."/>
            <person name="Noda S."/>
            <person name="Hongoh Y."/>
            <person name="Hattori M."/>
            <person name="Ohkuma M."/>
        </authorList>
    </citation>
    <scope>NUCLEOTIDE SEQUENCE [LARGE SCALE GENOMIC DNA]</scope>
    <source>
        <strain evidence="8">JCM 15548</strain>
    </source>
</reference>
<comment type="caution">
    <text evidence="8">The sequence shown here is derived from an EMBL/GenBank/DDBJ whole genome shotgun (WGS) entry which is preliminary data.</text>
</comment>
<evidence type="ECO:0000256" key="6">
    <source>
        <dbReference type="HAMAP-Rule" id="MF_01161"/>
    </source>
</evidence>
<keyword evidence="6" id="KW-0963">Cytoplasm</keyword>
<proteinExistence type="inferred from homology"/>
<name>A0A0E9LR53_9BACT</name>
<dbReference type="STRING" id="1236989.JCM15548_14454"/>
<dbReference type="Proteomes" id="UP000032900">
    <property type="component" value="Unassembled WGS sequence"/>
</dbReference>
<dbReference type="EC" id="6.3.4.19" evidence="6"/>
<dbReference type="InterPro" id="IPR014729">
    <property type="entry name" value="Rossmann-like_a/b/a_fold"/>
</dbReference>
<dbReference type="GO" id="GO:0032267">
    <property type="term" value="F:tRNA(Ile)-lysidine synthase activity"/>
    <property type="evidence" value="ECO:0007669"/>
    <property type="project" value="UniProtKB-EC"/>
</dbReference>
<evidence type="ECO:0000256" key="4">
    <source>
        <dbReference type="ARBA" id="ARBA00022840"/>
    </source>
</evidence>
<dbReference type="HAMAP" id="MF_01161">
    <property type="entry name" value="tRNA_Ile_lys_synt"/>
    <property type="match status" value="1"/>
</dbReference>
<dbReference type="Pfam" id="PF01171">
    <property type="entry name" value="ATP_bind_3"/>
    <property type="match status" value="1"/>
</dbReference>
<dbReference type="PANTHER" id="PTHR43033:SF1">
    <property type="entry name" value="TRNA(ILE)-LYSIDINE SYNTHASE-RELATED"/>
    <property type="match status" value="1"/>
</dbReference>
<comment type="similarity">
    <text evidence="6">Belongs to the tRNA(Ile)-lysidine synthase family.</text>
</comment>
<keyword evidence="4 6" id="KW-0067">ATP-binding</keyword>
<dbReference type="InterPro" id="IPR012795">
    <property type="entry name" value="tRNA_Ile_lys_synt_N"/>
</dbReference>
<comment type="catalytic activity">
    <reaction evidence="5 6">
        <text>cytidine(34) in tRNA(Ile2) + L-lysine + ATP = lysidine(34) in tRNA(Ile2) + AMP + diphosphate + H(+)</text>
        <dbReference type="Rhea" id="RHEA:43744"/>
        <dbReference type="Rhea" id="RHEA-COMP:10625"/>
        <dbReference type="Rhea" id="RHEA-COMP:10670"/>
        <dbReference type="ChEBI" id="CHEBI:15378"/>
        <dbReference type="ChEBI" id="CHEBI:30616"/>
        <dbReference type="ChEBI" id="CHEBI:32551"/>
        <dbReference type="ChEBI" id="CHEBI:33019"/>
        <dbReference type="ChEBI" id="CHEBI:82748"/>
        <dbReference type="ChEBI" id="CHEBI:83665"/>
        <dbReference type="ChEBI" id="CHEBI:456215"/>
        <dbReference type="EC" id="6.3.4.19"/>
    </reaction>
</comment>
<evidence type="ECO:0000313" key="8">
    <source>
        <dbReference type="EMBL" id="GAO27616.1"/>
    </source>
</evidence>
<organism evidence="8 9">
    <name type="scientific">Geofilum rubicundum JCM 15548</name>
    <dbReference type="NCBI Taxonomy" id="1236989"/>
    <lineage>
        <taxon>Bacteria</taxon>
        <taxon>Pseudomonadati</taxon>
        <taxon>Bacteroidota</taxon>
        <taxon>Bacteroidia</taxon>
        <taxon>Marinilabiliales</taxon>
        <taxon>Marinilabiliaceae</taxon>
        <taxon>Geofilum</taxon>
    </lineage>
</organism>
<dbReference type="CDD" id="cd01992">
    <property type="entry name" value="TilS_N"/>
    <property type="match status" value="1"/>
</dbReference>
<evidence type="ECO:0000256" key="2">
    <source>
        <dbReference type="ARBA" id="ARBA00022694"/>
    </source>
</evidence>
<dbReference type="InterPro" id="IPR012094">
    <property type="entry name" value="tRNA_Ile_lys_synt"/>
</dbReference>
<feature type="domain" description="tRNA(Ile)-lysidine/2-thiocytidine synthase N-terminal" evidence="7">
    <location>
        <begin position="13"/>
        <end position="189"/>
    </location>
</feature>